<evidence type="ECO:0000256" key="1">
    <source>
        <dbReference type="SAM" id="MobiDB-lite"/>
    </source>
</evidence>
<dbReference type="InterPro" id="IPR002105">
    <property type="entry name" value="Dockerin_1_rpt"/>
</dbReference>
<name>A0A345E664_9EURY</name>
<dbReference type="SMART" id="SM00089">
    <property type="entry name" value="PKD"/>
    <property type="match status" value="3"/>
</dbReference>
<dbReference type="Proteomes" id="UP000253273">
    <property type="component" value="Chromosome"/>
</dbReference>
<dbReference type="CDD" id="cd00146">
    <property type="entry name" value="PKD"/>
    <property type="match status" value="2"/>
</dbReference>
<dbReference type="Pfam" id="PF00404">
    <property type="entry name" value="Dockerin_1"/>
    <property type="match status" value="1"/>
</dbReference>
<dbReference type="GO" id="GO:0000272">
    <property type="term" value="P:polysaccharide catabolic process"/>
    <property type="evidence" value="ECO:0007669"/>
    <property type="project" value="InterPro"/>
</dbReference>
<dbReference type="SUPFAM" id="SSF63446">
    <property type="entry name" value="Type I dockerin domain"/>
    <property type="match status" value="1"/>
</dbReference>
<feature type="domain" description="Dockerin" evidence="3">
    <location>
        <begin position="2296"/>
        <end position="2360"/>
    </location>
</feature>
<dbReference type="Gene3D" id="1.10.1330.10">
    <property type="entry name" value="Dockerin domain"/>
    <property type="match status" value="1"/>
</dbReference>
<accession>A0A345E664</accession>
<dbReference type="Pfam" id="PF13229">
    <property type="entry name" value="Beta_helix"/>
    <property type="match status" value="1"/>
</dbReference>
<dbReference type="KEGG" id="haj:DU500_15310"/>
<feature type="domain" description="PKD" evidence="2">
    <location>
        <begin position="1003"/>
        <end position="1048"/>
    </location>
</feature>
<dbReference type="InterPro" id="IPR036439">
    <property type="entry name" value="Dockerin_dom_sf"/>
</dbReference>
<dbReference type="InterPro" id="IPR013783">
    <property type="entry name" value="Ig-like_fold"/>
</dbReference>
<dbReference type="SUPFAM" id="SSF51126">
    <property type="entry name" value="Pectin lyase-like"/>
    <property type="match status" value="1"/>
</dbReference>
<dbReference type="CDD" id="cd14254">
    <property type="entry name" value="Dockerin_II"/>
    <property type="match status" value="1"/>
</dbReference>
<feature type="region of interest" description="Disordered" evidence="1">
    <location>
        <begin position="780"/>
        <end position="855"/>
    </location>
</feature>
<reference evidence="4 5" key="1">
    <citation type="submission" date="2018-07" db="EMBL/GenBank/DDBJ databases">
        <title>Genome sequences of Haloplanus sp. CBA1113.</title>
        <authorList>
            <person name="Kim Y.B."/>
            <person name="Roh S.W."/>
        </authorList>
    </citation>
    <scope>NUCLEOTIDE SEQUENCE [LARGE SCALE GENOMIC DNA]</scope>
    <source>
        <strain evidence="4 5">CBA1113</strain>
    </source>
</reference>
<dbReference type="InterPro" id="IPR011635">
    <property type="entry name" value="CARDB"/>
</dbReference>
<feature type="compositionally biased region" description="Basic and acidic residues" evidence="1">
    <location>
        <begin position="1"/>
        <end position="18"/>
    </location>
</feature>
<organism evidence="4 5">
    <name type="scientific">Haloplanus rubicundus</name>
    <dbReference type="NCBI Taxonomy" id="1547898"/>
    <lineage>
        <taxon>Archaea</taxon>
        <taxon>Methanobacteriati</taxon>
        <taxon>Methanobacteriota</taxon>
        <taxon>Stenosarchaea group</taxon>
        <taxon>Halobacteria</taxon>
        <taxon>Halobacteriales</taxon>
        <taxon>Haloferacaceae</taxon>
        <taxon>Haloplanus</taxon>
    </lineage>
</organism>
<dbReference type="PROSITE" id="PS51766">
    <property type="entry name" value="DOCKERIN"/>
    <property type="match status" value="1"/>
</dbReference>
<feature type="domain" description="PKD" evidence="2">
    <location>
        <begin position="892"/>
        <end position="941"/>
    </location>
</feature>
<evidence type="ECO:0000259" key="3">
    <source>
        <dbReference type="PROSITE" id="PS51766"/>
    </source>
</evidence>
<dbReference type="SUPFAM" id="SSF49299">
    <property type="entry name" value="PKD domain"/>
    <property type="match status" value="3"/>
</dbReference>
<dbReference type="InterPro" id="IPR012334">
    <property type="entry name" value="Pectin_lyas_fold"/>
</dbReference>
<gene>
    <name evidence="4" type="ORF">DU500_15310</name>
</gene>
<dbReference type="Pfam" id="PF07705">
    <property type="entry name" value="CARDB"/>
    <property type="match status" value="2"/>
</dbReference>
<dbReference type="Gene3D" id="2.160.20.10">
    <property type="entry name" value="Single-stranded right-handed beta-helix, Pectin lyase-like"/>
    <property type="match status" value="2"/>
</dbReference>
<dbReference type="InterPro" id="IPR011050">
    <property type="entry name" value="Pectin_lyase_fold/virulence"/>
</dbReference>
<dbReference type="SMART" id="SM00710">
    <property type="entry name" value="PbH1"/>
    <property type="match status" value="13"/>
</dbReference>
<evidence type="ECO:0000313" key="5">
    <source>
        <dbReference type="Proteomes" id="UP000253273"/>
    </source>
</evidence>
<feature type="region of interest" description="Disordered" evidence="1">
    <location>
        <begin position="1"/>
        <end position="35"/>
    </location>
</feature>
<feature type="region of interest" description="Disordered" evidence="1">
    <location>
        <begin position="1395"/>
        <end position="1422"/>
    </location>
</feature>
<dbReference type="EMBL" id="CP031150">
    <property type="protein sequence ID" value="AXG07686.1"/>
    <property type="molecule type" value="Genomic_DNA"/>
</dbReference>
<dbReference type="InterPro" id="IPR035986">
    <property type="entry name" value="PKD_dom_sf"/>
</dbReference>
<dbReference type="InterPro" id="IPR022409">
    <property type="entry name" value="PKD/Chitinase_dom"/>
</dbReference>
<evidence type="ECO:0000259" key="2">
    <source>
        <dbReference type="PROSITE" id="PS50093"/>
    </source>
</evidence>
<dbReference type="InterPro" id="IPR016134">
    <property type="entry name" value="Dockerin_dom"/>
</dbReference>
<protein>
    <submittedName>
        <fullName evidence="4">PKD domain-containing protein</fullName>
    </submittedName>
</protein>
<keyword evidence="5" id="KW-1185">Reference proteome</keyword>
<dbReference type="PROSITE" id="PS50093">
    <property type="entry name" value="PKD"/>
    <property type="match status" value="2"/>
</dbReference>
<sequence length="2360" mass="249419">MVAGGGERRRAVDGRSLADAENETGTIIVDDDGGPGADYTAIQPAVDAAAPGAVVEVREGTYRESVRVNESITIRGPNAVVDGTNLGDTPGLLITGDDAAPTIEGLTVDGHRNSGILVRGPVGAFRLRDVTVTNTTRGDLEFDEHAIKVTGADSNWSITDATVRNNDGAGISINTESGWRIENTTVRNNGNAGIEVDGNSPELADSANVSTDSEGVGSWTISGVTVADNGFTGLWVVDTSANWTIRDATARDDEDGIIVADSSGDWTVRDSVIGADDVGLSVSRAAGDWTARDVRIAANDTGVRIERVVEVPPLVSGNWTIRDARITADRVGISMDTRFPRDSQSVPGNWTVRNASIEAGRIGIDASRLGRNGTVRGSSIEAGGTGLNAVRTGGDWTLDDSRVTDAGRAVAARNATGNWTVRESRLRNYIAGVDASNTTGRWDIERSVLDARFFDGDDATVDIAGGTGGPTGDATRNWWGGTPESPDSPDCQGNVDCSAPLEEPPAVGSLNVAVADADADPGTSEQITVQLTNGNSRPVRDLRLNLSEMPAGWNVTRFYGGAGTWDRESGVWTLDRLDAGATTEPAVAVSVPADAASRRYSVVGSLTADGRIVDTVTADVVVDRVNADNATLDLALAGGSVRAGNETTVGALVTNIENRTVTGDLGLRVTEVPSSWSVSPTVADGGSWTARNWSIESIATGRSKAPRFSVAVPAGTTSGTYFVRARAYAGGRPVDSAVAVVTVTDGNGPPDALFRVEGITSGNQSATRTRTQAIAVPPRTVRLNASSSTDSDPDGSIRSYEWDTDGDGDTDATGRTVPYEPPPQGNGTVSLTVTDDEGATDTRTQSIGVSRNRPPAAVADVSAETIGTGVPVQFVANEDLAREDLETRVIRYEWDVGDDGDVDHTGRSFERSFDSPGTYDVRLTTVDTGGAEGTAVVTVEVVPGNRTPEADFSVIPADRQDRIGDLRSALTTSDGEEFLIDETLAFRSESSAPGNRTIVNHAWRLGDGSEKSGRPVYHAYSFSGTYEVTLTVTDTTGVSDTVTKEVEISQREEPRIVALERSRGGRTLENVELYENFTAVVSSDEPVDRVEFRLEDSNRRFLETVRSSDGRDYTARFNLGRLEDDATIEATVYQTDGDTHSVTRRVDVLSVPDWLLTFARFGNLTVSEQPGTGYTLVRYSRYFPDRSGFETTVNAPVPVVGGKQNISARGRVAVLYVMDIGRLDVAGGGRLKGKVLGRSAKGRVTVGGTANLPPPRWEFQRARVEFTGTIRALSKTFSVSNSYGPRATVKVGPKLTIVIVVDLTGDDTEVVGRYIEPALDADGKFTGADVTVASLSGTADGELAGRISIPELNPSARALLRADPDLVIGSGWAKTEVCCAPVEYSDMIALRAGSQIPGQPPVETDEQSGDRAVSQPSSVLGSRVDGRRLTADRVSDRLPSVADLGAGYVVVWSRQDPSKPAPVGSEVYATRVTETEDDGRPPRARLTDDRRFDSFPSVAGQPESGDAFAAWVRSDDVLTEADRANASQLLERFEIAYAPTRADGWAAPTLATDNRVADLPPTVVGDDGRYLVAWTQDVDRNLTTRDDRRVRYAVYDDGSLGSIRTIDDATAVDANADGGFVLAYRTDNESIVRARLDDGTLETTDSYPAEGPRSIAAGPRGVAWVETGSWGTIRYARNGTISRVPNGNVTDVSDVELFADGGRPVVTYRAIPNGSLNATLYYRRLAAPQTWTGSSIAGGREANATIREVAVASDAEGFLTAFTAGDARGRIAPDVFATSHAYRPDLTVTARAETDDRPDAGGRVTLTYTVENTGARPADSATLAVEGRRGTLATRRIPRLDPSEQVTRNVTVARDGTGTLSIEVDPGNGIVERNESNNNATVVFARPDLFVGRIDERRDDELLVDVEIVNGGSVAARNVTVRLSRENDSWTETIPYVGPNRTATARIGVELAAETNTSSKTLPTNGSSVVRVAVDPNDRIDEADERNNDRVGVVLHPDIGVVAPTIRAYEDPQGSRIEFALRNGDTGSGPVRVTTTIGNASRTYVVSVPPADDADGARYRPVSLAAPESAETADAAVSVRTAPVDGVDAAPFDDIGSASPSIEPASNASATPLAIANATGRIVDGNLGLTLTLNNTGSLTTGEVVTVRQNGTVRARRPVAIAPGARTVTLRTNVTPSNGSYTVTTAADTATIEVSSPTPPSVMATLPFDTNNVGAPIRIDVEATDNDRVREIRLVAPDGTSVDTLSCGTATCEGSVSTTPAESSWNDSTGGYDNRSYRVVAVDDEGATDSTTVQTEVSIAGDVNGDGVVDIFDAVMVGRAWQATRGDDGYADAADLNNDGVIDIFDAVAIGRNWQDRAGV</sequence>
<dbReference type="InterPro" id="IPR000601">
    <property type="entry name" value="PKD_dom"/>
</dbReference>
<dbReference type="InterPro" id="IPR006626">
    <property type="entry name" value="PbH1"/>
</dbReference>
<dbReference type="Pfam" id="PF18911">
    <property type="entry name" value="PKD_4"/>
    <property type="match status" value="3"/>
</dbReference>
<dbReference type="InterPro" id="IPR039448">
    <property type="entry name" value="Beta_helix"/>
</dbReference>
<dbReference type="GO" id="GO:0004553">
    <property type="term" value="F:hydrolase activity, hydrolyzing O-glycosyl compounds"/>
    <property type="evidence" value="ECO:0007669"/>
    <property type="project" value="InterPro"/>
</dbReference>
<proteinExistence type="predicted"/>
<dbReference type="Gene3D" id="2.60.40.10">
    <property type="entry name" value="Immunoglobulins"/>
    <property type="match status" value="5"/>
</dbReference>
<evidence type="ECO:0000313" key="4">
    <source>
        <dbReference type="EMBL" id="AXG07686.1"/>
    </source>
</evidence>